<dbReference type="Proteomes" id="UP000008827">
    <property type="component" value="Chromosome 2"/>
</dbReference>
<organism evidence="2">
    <name type="scientific">Glycine max</name>
    <name type="common">Soybean</name>
    <name type="synonym">Glycine hispida</name>
    <dbReference type="NCBI Taxonomy" id="3847"/>
    <lineage>
        <taxon>Eukaryota</taxon>
        <taxon>Viridiplantae</taxon>
        <taxon>Streptophyta</taxon>
        <taxon>Embryophyta</taxon>
        <taxon>Tracheophyta</taxon>
        <taxon>Spermatophyta</taxon>
        <taxon>Magnoliopsida</taxon>
        <taxon>eudicotyledons</taxon>
        <taxon>Gunneridae</taxon>
        <taxon>Pentapetalae</taxon>
        <taxon>rosids</taxon>
        <taxon>fabids</taxon>
        <taxon>Fabales</taxon>
        <taxon>Fabaceae</taxon>
        <taxon>Papilionoideae</taxon>
        <taxon>50 kb inversion clade</taxon>
        <taxon>NPAAA clade</taxon>
        <taxon>indigoferoid/millettioid clade</taxon>
        <taxon>Phaseoleae</taxon>
        <taxon>Glycine</taxon>
        <taxon>Glycine subgen. Soja</taxon>
    </lineage>
</organism>
<dbReference type="EMBL" id="CM000835">
    <property type="protein sequence ID" value="KRH69190.1"/>
    <property type="molecule type" value="Genomic_DNA"/>
</dbReference>
<dbReference type="PaxDb" id="3847-GLYMA02G01380.1"/>
<dbReference type="HOGENOM" id="CLU_2854163_0_0_1"/>
<name>K7K5V7_SOYBN</name>
<proteinExistence type="predicted"/>
<keyword evidence="3" id="KW-1185">Reference proteome</keyword>
<dbReference type="AlphaFoldDB" id="K7K5V7"/>
<evidence type="ECO:0000313" key="2">
    <source>
        <dbReference type="EnsemblPlants" id="KRH69190"/>
    </source>
</evidence>
<evidence type="ECO:0000313" key="1">
    <source>
        <dbReference type="EMBL" id="KRH69190.1"/>
    </source>
</evidence>
<sequence>MNIGHSTLTTHLQKQAQELKEVNEYPISSFHLICINQYLYVLEKLLSLWHLCFLSPRFPSEESVI</sequence>
<reference evidence="1 2" key="1">
    <citation type="journal article" date="2010" name="Nature">
        <title>Genome sequence of the palaeopolyploid soybean.</title>
        <authorList>
            <person name="Schmutz J."/>
            <person name="Cannon S.B."/>
            <person name="Schlueter J."/>
            <person name="Ma J."/>
            <person name="Mitros T."/>
            <person name="Nelson W."/>
            <person name="Hyten D.L."/>
            <person name="Song Q."/>
            <person name="Thelen J.J."/>
            <person name="Cheng J."/>
            <person name="Xu D."/>
            <person name="Hellsten U."/>
            <person name="May G.D."/>
            <person name="Yu Y."/>
            <person name="Sakurai T."/>
            <person name="Umezawa T."/>
            <person name="Bhattacharyya M.K."/>
            <person name="Sandhu D."/>
            <person name="Valliyodan B."/>
            <person name="Lindquist E."/>
            <person name="Peto M."/>
            <person name="Grant D."/>
            <person name="Shu S."/>
            <person name="Goodstein D."/>
            <person name="Barry K."/>
            <person name="Futrell-Griggs M."/>
            <person name="Abernathy B."/>
            <person name="Du J."/>
            <person name="Tian Z."/>
            <person name="Zhu L."/>
            <person name="Gill N."/>
            <person name="Joshi T."/>
            <person name="Libault M."/>
            <person name="Sethuraman A."/>
            <person name="Zhang X.-C."/>
            <person name="Shinozaki K."/>
            <person name="Nguyen H.T."/>
            <person name="Wing R.A."/>
            <person name="Cregan P."/>
            <person name="Specht J."/>
            <person name="Grimwood J."/>
            <person name="Rokhsar D."/>
            <person name="Stacey G."/>
            <person name="Shoemaker R.C."/>
            <person name="Jackson S.A."/>
        </authorList>
    </citation>
    <scope>NUCLEOTIDE SEQUENCE [LARGE SCALE GENOMIC DNA]</scope>
    <source>
        <strain evidence="2">cv. Williams 82</strain>
        <tissue evidence="1">Callus</tissue>
    </source>
</reference>
<reference evidence="1" key="3">
    <citation type="submission" date="2018-07" db="EMBL/GenBank/DDBJ databases">
        <title>WGS assembly of Glycine max.</title>
        <authorList>
            <person name="Schmutz J."/>
            <person name="Cannon S."/>
            <person name="Schlueter J."/>
            <person name="Ma J."/>
            <person name="Mitros T."/>
            <person name="Nelson W."/>
            <person name="Hyten D."/>
            <person name="Song Q."/>
            <person name="Thelen J."/>
            <person name="Cheng J."/>
            <person name="Xu D."/>
            <person name="Hellsten U."/>
            <person name="May G."/>
            <person name="Yu Y."/>
            <person name="Sakurai T."/>
            <person name="Umezawa T."/>
            <person name="Bhattacharyya M."/>
            <person name="Sandhu D."/>
            <person name="Valliyodan B."/>
            <person name="Lindquist E."/>
            <person name="Peto M."/>
            <person name="Grant D."/>
            <person name="Shu S."/>
            <person name="Goodstein D."/>
            <person name="Barry K."/>
            <person name="Futrell-Griggs M."/>
            <person name="Abernathy B."/>
            <person name="Du J."/>
            <person name="Tian Z."/>
            <person name="Zhu L."/>
            <person name="Gill N."/>
            <person name="Joshi T."/>
            <person name="Libault M."/>
            <person name="Sethuraman A."/>
            <person name="Zhang X."/>
            <person name="Shinozaki K."/>
            <person name="Nguyen H."/>
            <person name="Wing R."/>
            <person name="Cregan P."/>
            <person name="Specht J."/>
            <person name="Grimwood J."/>
            <person name="Rokhsar D."/>
            <person name="Stacey G."/>
            <person name="Shoemaker R."/>
            <person name="Jackson S."/>
        </authorList>
    </citation>
    <scope>NUCLEOTIDE SEQUENCE</scope>
    <source>
        <tissue evidence="1">Callus</tissue>
    </source>
</reference>
<dbReference type="EnsemblPlants" id="KRH69190">
    <property type="protein sequence ID" value="KRH69190"/>
    <property type="gene ID" value="GLYMA_02G010400"/>
</dbReference>
<accession>K7K5V7</accession>
<protein>
    <submittedName>
        <fullName evidence="1 2">Uncharacterized protein</fullName>
    </submittedName>
</protein>
<dbReference type="InParanoid" id="K7K5V7"/>
<gene>
    <name evidence="1" type="ORF">GLYMA_02G010400</name>
</gene>
<evidence type="ECO:0000313" key="3">
    <source>
        <dbReference type="Proteomes" id="UP000008827"/>
    </source>
</evidence>
<reference evidence="2" key="2">
    <citation type="submission" date="2018-02" db="UniProtKB">
        <authorList>
            <consortium name="EnsemblPlants"/>
        </authorList>
    </citation>
    <scope>IDENTIFICATION</scope>
    <source>
        <strain evidence="2">Williams 82</strain>
    </source>
</reference>
<dbReference type="Gramene" id="KRH69190">
    <property type="protein sequence ID" value="KRH69190"/>
    <property type="gene ID" value="GLYMA_02G010400"/>
</dbReference>